<name>A0AB34KBU3_PRYPA</name>
<keyword evidence="5" id="KW-0677">Repeat</keyword>
<dbReference type="EMBL" id="JBGBPQ010000001">
    <property type="protein sequence ID" value="KAL1530702.1"/>
    <property type="molecule type" value="Genomic_DNA"/>
</dbReference>
<dbReference type="Proteomes" id="UP001515480">
    <property type="component" value="Unassembled WGS sequence"/>
</dbReference>
<keyword evidence="4 9" id="KW-0812">Transmembrane</keyword>
<dbReference type="Pfam" id="PF00153">
    <property type="entry name" value="Mito_carr"/>
    <property type="match status" value="2"/>
</dbReference>
<dbReference type="PANTHER" id="PTHR45788">
    <property type="entry name" value="SUCCINATE/FUMARATE MITOCHONDRIAL TRANSPORTER-RELATED"/>
    <property type="match status" value="1"/>
</dbReference>
<evidence type="ECO:0000256" key="8">
    <source>
        <dbReference type="ARBA" id="ARBA00023136"/>
    </source>
</evidence>
<dbReference type="InterPro" id="IPR023395">
    <property type="entry name" value="MCP_dom_sf"/>
</dbReference>
<dbReference type="InterPro" id="IPR018108">
    <property type="entry name" value="MCP_transmembrane"/>
</dbReference>
<evidence type="ECO:0000256" key="6">
    <source>
        <dbReference type="ARBA" id="ARBA00022989"/>
    </source>
</evidence>
<dbReference type="SUPFAM" id="SSF103506">
    <property type="entry name" value="Mitochondrial carrier"/>
    <property type="match status" value="1"/>
</dbReference>
<evidence type="ECO:0000313" key="12">
    <source>
        <dbReference type="Proteomes" id="UP001515480"/>
    </source>
</evidence>
<evidence type="ECO:0000256" key="7">
    <source>
        <dbReference type="ARBA" id="ARBA00023128"/>
    </source>
</evidence>
<keyword evidence="12" id="KW-1185">Reference proteome</keyword>
<gene>
    <name evidence="11" type="ORF">AB1Y20_001601</name>
</gene>
<comment type="similarity">
    <text evidence="2 10">Belongs to the mitochondrial carrier (TC 2.A.29) family.</text>
</comment>
<evidence type="ECO:0000256" key="1">
    <source>
        <dbReference type="ARBA" id="ARBA00004225"/>
    </source>
</evidence>
<keyword evidence="8 9" id="KW-0472">Membrane</keyword>
<evidence type="ECO:0000256" key="10">
    <source>
        <dbReference type="RuleBase" id="RU000488"/>
    </source>
</evidence>
<evidence type="ECO:0000256" key="9">
    <source>
        <dbReference type="PROSITE-ProRule" id="PRU00282"/>
    </source>
</evidence>
<evidence type="ECO:0000256" key="3">
    <source>
        <dbReference type="ARBA" id="ARBA00022448"/>
    </source>
</evidence>
<keyword evidence="7" id="KW-0496">Mitochondrion</keyword>
<dbReference type="PROSITE" id="PS50920">
    <property type="entry name" value="SOLCAR"/>
    <property type="match status" value="3"/>
</dbReference>
<accession>A0AB34KBU3</accession>
<dbReference type="InterPro" id="IPR049563">
    <property type="entry name" value="TXTP-like"/>
</dbReference>
<evidence type="ECO:0000256" key="4">
    <source>
        <dbReference type="ARBA" id="ARBA00022692"/>
    </source>
</evidence>
<feature type="repeat" description="Solcar" evidence="9">
    <location>
        <begin position="85"/>
        <end position="176"/>
    </location>
</feature>
<evidence type="ECO:0000313" key="11">
    <source>
        <dbReference type="EMBL" id="KAL1530702.1"/>
    </source>
</evidence>
<reference evidence="11 12" key="1">
    <citation type="journal article" date="2024" name="Science">
        <title>Giant polyketide synthase enzymes in the biosynthesis of giant marine polyether toxins.</title>
        <authorList>
            <person name="Fallon T.R."/>
            <person name="Shende V.V."/>
            <person name="Wierzbicki I.H."/>
            <person name="Pendleton A.L."/>
            <person name="Watervoot N.F."/>
            <person name="Auber R.P."/>
            <person name="Gonzalez D.J."/>
            <person name="Wisecaver J.H."/>
            <person name="Moore B.S."/>
        </authorList>
    </citation>
    <scope>NUCLEOTIDE SEQUENCE [LARGE SCALE GENOMIC DNA]</scope>
    <source>
        <strain evidence="11 12">12B1</strain>
    </source>
</reference>
<comment type="subcellular location">
    <subcellularLocation>
        <location evidence="1">Mitochondrion membrane</location>
        <topology evidence="1">Multi-pass membrane protein</topology>
    </subcellularLocation>
</comment>
<dbReference type="Gene3D" id="1.50.40.10">
    <property type="entry name" value="Mitochondrial carrier domain"/>
    <property type="match status" value="1"/>
</dbReference>
<sequence length="268" mass="27923">MDTCKALVAGAIAGSCEALITMPLEVTKNRVQMGHGPSGLSANMRDTVRRVGVGGLYYGLQAQLVQVTVKGTIRFAAVERFKQALPAGSSFTAGTLAGCVEAIVWVVPTERLKLLRQSEIGGGAGTGVGASVIRGVRAVLAKQGVGGLWVGSGPTVARQGIANGARFCMYDNFKASMPSWMPAPAAISGGLSGLASVIMTNPVDVLKTRVQAAPIERKGAGGTFHVARQLLQSEGLQVLMQGMSARMIKIGLGQAVIFSVYDTVRKYM</sequence>
<feature type="repeat" description="Solcar" evidence="9">
    <location>
        <begin position="180"/>
        <end position="267"/>
    </location>
</feature>
<dbReference type="GO" id="GO:0031966">
    <property type="term" value="C:mitochondrial membrane"/>
    <property type="evidence" value="ECO:0007669"/>
    <property type="project" value="UniProtKB-SubCell"/>
</dbReference>
<feature type="repeat" description="Solcar" evidence="9">
    <location>
        <begin position="1"/>
        <end position="84"/>
    </location>
</feature>
<dbReference type="AlphaFoldDB" id="A0AB34KBU3"/>
<keyword evidence="3 10" id="KW-0813">Transport</keyword>
<organism evidence="11 12">
    <name type="scientific">Prymnesium parvum</name>
    <name type="common">Toxic golden alga</name>
    <dbReference type="NCBI Taxonomy" id="97485"/>
    <lineage>
        <taxon>Eukaryota</taxon>
        <taxon>Haptista</taxon>
        <taxon>Haptophyta</taxon>
        <taxon>Prymnesiophyceae</taxon>
        <taxon>Prymnesiales</taxon>
        <taxon>Prymnesiaceae</taxon>
        <taxon>Prymnesium</taxon>
    </lineage>
</organism>
<dbReference type="PROSITE" id="PS51257">
    <property type="entry name" value="PROKAR_LIPOPROTEIN"/>
    <property type="match status" value="1"/>
</dbReference>
<evidence type="ECO:0000256" key="2">
    <source>
        <dbReference type="ARBA" id="ARBA00006375"/>
    </source>
</evidence>
<keyword evidence="6" id="KW-1133">Transmembrane helix</keyword>
<comment type="caution">
    <text evidence="11">The sequence shown here is derived from an EMBL/GenBank/DDBJ whole genome shotgun (WGS) entry which is preliminary data.</text>
</comment>
<proteinExistence type="inferred from homology"/>
<protein>
    <submittedName>
        <fullName evidence="11">Uncharacterized protein</fullName>
    </submittedName>
</protein>
<evidence type="ECO:0000256" key="5">
    <source>
        <dbReference type="ARBA" id="ARBA00022737"/>
    </source>
</evidence>